<dbReference type="AlphaFoldDB" id="A0A9X1Y9S5"/>
<keyword evidence="3" id="KW-1185">Reference proteome</keyword>
<dbReference type="NCBIfam" id="TIGR03177">
    <property type="entry name" value="pilus_cpaB"/>
    <property type="match status" value="1"/>
</dbReference>
<dbReference type="Pfam" id="PF16976">
    <property type="entry name" value="RcpC"/>
    <property type="match status" value="1"/>
</dbReference>
<dbReference type="InterPro" id="IPR017592">
    <property type="entry name" value="Pilus_assmbl_Flp-typ_CpaB"/>
</dbReference>
<protein>
    <submittedName>
        <fullName evidence="2">Flp pilus assembly protein CpaB</fullName>
    </submittedName>
</protein>
<accession>A0A9X1Y9S5</accession>
<feature type="domain" description="SAF" evidence="1">
    <location>
        <begin position="40"/>
        <end position="106"/>
    </location>
</feature>
<sequence>MMARALIIGLVLVSGLGVAAVMLTPEPPAAAMAEAPPARVAVLVAANPVQGGTLLRIEDVGAREVAPGELPEDAIRDTQAARLEVAGAMVRRSLPAGDLLRAGALLRPGDHGFLAAVLAPGARAVTVGVDAVSGTAGLIWPGDRVDVILTQTLDEGEQPPGRRVLGERVLNAVRVIAVDRSLVQGAQPGGLADPLREGNRTVTLEVSAEQATRVAVAARLGRLSLSVRAAGTPAGPAEAMPMRVWGGDVSPGLMAGRSGGGSAVRVFKGPQNVEEIRFR</sequence>
<dbReference type="RefSeq" id="WP_248667867.1">
    <property type="nucleotide sequence ID" value="NZ_JALPRX010000065.1"/>
</dbReference>
<dbReference type="SMART" id="SM00858">
    <property type="entry name" value="SAF"/>
    <property type="match status" value="1"/>
</dbReference>
<organism evidence="2 3">
    <name type="scientific">Roseomonas acroporae</name>
    <dbReference type="NCBI Taxonomy" id="2937791"/>
    <lineage>
        <taxon>Bacteria</taxon>
        <taxon>Pseudomonadati</taxon>
        <taxon>Pseudomonadota</taxon>
        <taxon>Alphaproteobacteria</taxon>
        <taxon>Acetobacterales</taxon>
        <taxon>Roseomonadaceae</taxon>
        <taxon>Roseomonas</taxon>
    </lineage>
</organism>
<evidence type="ECO:0000313" key="2">
    <source>
        <dbReference type="EMBL" id="MCK8785752.1"/>
    </source>
</evidence>
<dbReference type="InterPro" id="IPR013974">
    <property type="entry name" value="SAF"/>
</dbReference>
<evidence type="ECO:0000313" key="3">
    <source>
        <dbReference type="Proteomes" id="UP001139516"/>
    </source>
</evidence>
<reference evidence="2" key="1">
    <citation type="submission" date="2022-04" db="EMBL/GenBank/DDBJ databases">
        <title>Roseomonas acroporae sp. nov., isolated from coral Acropora digitifera.</title>
        <authorList>
            <person name="Sun H."/>
        </authorList>
    </citation>
    <scope>NUCLEOTIDE SEQUENCE</scope>
    <source>
        <strain evidence="2">NAR14</strain>
    </source>
</reference>
<evidence type="ECO:0000259" key="1">
    <source>
        <dbReference type="SMART" id="SM00858"/>
    </source>
</evidence>
<name>A0A9X1Y9S5_9PROT</name>
<dbReference type="InterPro" id="IPR031571">
    <property type="entry name" value="RcpC_dom"/>
</dbReference>
<dbReference type="Proteomes" id="UP001139516">
    <property type="component" value="Unassembled WGS sequence"/>
</dbReference>
<dbReference type="Pfam" id="PF08666">
    <property type="entry name" value="SAF"/>
    <property type="match status" value="1"/>
</dbReference>
<proteinExistence type="predicted"/>
<comment type="caution">
    <text evidence="2">The sequence shown here is derived from an EMBL/GenBank/DDBJ whole genome shotgun (WGS) entry which is preliminary data.</text>
</comment>
<dbReference type="EMBL" id="JALPRX010000065">
    <property type="protein sequence ID" value="MCK8785752.1"/>
    <property type="molecule type" value="Genomic_DNA"/>
</dbReference>
<gene>
    <name evidence="2" type="primary">cpaB</name>
    <name evidence="2" type="ORF">M0638_15310</name>
</gene>
<dbReference type="CDD" id="cd11614">
    <property type="entry name" value="SAF_CpaB_FlgA_like"/>
    <property type="match status" value="1"/>
</dbReference>